<accession>A0A1X6Z470</accession>
<name>A0A1X6Z470_9RHOB</name>
<dbReference type="OrthoDB" id="7708701at2"/>
<dbReference type="Proteomes" id="UP000193061">
    <property type="component" value="Unassembled WGS sequence"/>
</dbReference>
<keyword evidence="1" id="KW-0472">Membrane</keyword>
<dbReference type="Gene3D" id="1.10.3730.20">
    <property type="match status" value="1"/>
</dbReference>
<protein>
    <recommendedName>
        <fullName evidence="4">Spermidine export protein MdtJ</fullName>
    </recommendedName>
</protein>
<evidence type="ECO:0000313" key="2">
    <source>
        <dbReference type="EMBL" id="SLN39520.1"/>
    </source>
</evidence>
<evidence type="ECO:0008006" key="4">
    <source>
        <dbReference type="Google" id="ProtNLM"/>
    </source>
</evidence>
<dbReference type="AlphaFoldDB" id="A0A1X6Z470"/>
<feature type="transmembrane region" description="Helical" evidence="1">
    <location>
        <begin position="5"/>
        <end position="23"/>
    </location>
</feature>
<reference evidence="2 3" key="1">
    <citation type="submission" date="2017-03" db="EMBL/GenBank/DDBJ databases">
        <authorList>
            <person name="Afonso C.L."/>
            <person name="Miller P.J."/>
            <person name="Scott M.A."/>
            <person name="Spackman E."/>
            <person name="Goraichik I."/>
            <person name="Dimitrov K.M."/>
            <person name="Suarez D.L."/>
            <person name="Swayne D.E."/>
        </authorList>
    </citation>
    <scope>NUCLEOTIDE SEQUENCE [LARGE SCALE GENOMIC DNA]</scope>
    <source>
        <strain evidence="2 3">CECT 7450</strain>
    </source>
</reference>
<dbReference type="EMBL" id="FWFX01000005">
    <property type="protein sequence ID" value="SLN39520.1"/>
    <property type="molecule type" value="Genomic_DNA"/>
</dbReference>
<organism evidence="2 3">
    <name type="scientific">Roseovarius albus</name>
    <dbReference type="NCBI Taxonomy" id="1247867"/>
    <lineage>
        <taxon>Bacteria</taxon>
        <taxon>Pseudomonadati</taxon>
        <taxon>Pseudomonadota</taxon>
        <taxon>Alphaproteobacteria</taxon>
        <taxon>Rhodobacterales</taxon>
        <taxon>Roseobacteraceae</taxon>
        <taxon>Roseovarius</taxon>
    </lineage>
</organism>
<gene>
    <name evidence="2" type="ORF">ROA7450_01879</name>
</gene>
<evidence type="ECO:0000313" key="3">
    <source>
        <dbReference type="Proteomes" id="UP000193061"/>
    </source>
</evidence>
<feature type="transmembrane region" description="Helical" evidence="1">
    <location>
        <begin position="29"/>
        <end position="48"/>
    </location>
</feature>
<dbReference type="SUPFAM" id="SSF103481">
    <property type="entry name" value="Multidrug resistance efflux transporter EmrE"/>
    <property type="match status" value="1"/>
</dbReference>
<keyword evidence="1" id="KW-1133">Transmembrane helix</keyword>
<proteinExistence type="predicted"/>
<feature type="transmembrane region" description="Helical" evidence="1">
    <location>
        <begin position="60"/>
        <end position="79"/>
    </location>
</feature>
<sequence>MLSPVAILALISAFFYCIAMFAMKSWTETSSVVLVLAIGAALLTGGAFEMMALKQERLGLIYVGILGAEVVFIGSASLVHFEETYSTREVAGMGIVLIGTAIAWT</sequence>
<keyword evidence="3" id="KW-1185">Reference proteome</keyword>
<keyword evidence="1" id="KW-0812">Transmembrane</keyword>
<dbReference type="InterPro" id="IPR037185">
    <property type="entry name" value="EmrE-like"/>
</dbReference>
<evidence type="ECO:0000256" key="1">
    <source>
        <dbReference type="SAM" id="Phobius"/>
    </source>
</evidence>